<evidence type="ECO:0000313" key="2">
    <source>
        <dbReference type="Proteomes" id="UP000238523"/>
    </source>
</evidence>
<protein>
    <submittedName>
        <fullName evidence="1">Uncharacterized protein</fullName>
    </submittedName>
</protein>
<sequence>MFKPIGAIVAQGLVSGDFQTRRTGKTTSRAQQPVRRESHLAGRCEAGFWSPTTRKEVQEILAAARRYEVTTRQPGARNGALGHVAMEVLALLANLVDFKTGRLEPSLKFLMRKLRRSKDAIHRALNAPAASLIGNADTCRQAARTRDRKFNRPATPTACPLQNAPDAFWDLLQPHHRCRTTPRMHGPRKRKRSPLM</sequence>
<reference evidence="1 2" key="1">
    <citation type="submission" date="2017-11" db="EMBL/GenBank/DDBJ databases">
        <title>Complete genome of Rhizobium leguminosarum Norway, an ineffective micro-symbiont.</title>
        <authorList>
            <person name="Hoffrichter A."/>
            <person name="Liang J."/>
            <person name="Brachmann A."/>
            <person name="Marin M."/>
        </authorList>
    </citation>
    <scope>NUCLEOTIDE SEQUENCE [LARGE SCALE GENOMIC DNA]</scope>
    <source>
        <strain evidence="1 2">Norway</strain>
        <plasmid evidence="2">Plasmid prln3</plasmid>
    </source>
</reference>
<geneLocation type="plasmid" evidence="2">
    <name>prln3</name>
</geneLocation>
<dbReference type="EMBL" id="CP025015">
    <property type="protein sequence ID" value="AUW47658.1"/>
    <property type="molecule type" value="Genomic_DNA"/>
</dbReference>
<accession>A0A2K9ZHF8</accession>
<evidence type="ECO:0000313" key="1">
    <source>
        <dbReference type="EMBL" id="AUW47658.1"/>
    </source>
</evidence>
<dbReference type="AlphaFoldDB" id="A0A2K9ZHF8"/>
<organism evidence="1 2">
    <name type="scientific">Rhizobium leguminosarum</name>
    <dbReference type="NCBI Taxonomy" id="384"/>
    <lineage>
        <taxon>Bacteria</taxon>
        <taxon>Pseudomonadati</taxon>
        <taxon>Pseudomonadota</taxon>
        <taxon>Alphaproteobacteria</taxon>
        <taxon>Hyphomicrobiales</taxon>
        <taxon>Rhizobiaceae</taxon>
        <taxon>Rhizobium/Agrobacterium group</taxon>
        <taxon>Rhizobium</taxon>
    </lineage>
</organism>
<name>A0A2K9ZHF8_RHILE</name>
<keyword evidence="1" id="KW-0614">Plasmid</keyword>
<gene>
    <name evidence="1" type="ORF">CUJ84_pRLN3000550</name>
</gene>
<dbReference type="Proteomes" id="UP000238523">
    <property type="component" value="Plasmid pRLN3"/>
</dbReference>
<proteinExistence type="predicted"/>